<keyword evidence="2" id="KW-1185">Reference proteome</keyword>
<protein>
    <recommendedName>
        <fullName evidence="3">Bacterial surface antigen (D15) domain-containing protein</fullName>
    </recommendedName>
</protein>
<dbReference type="STRING" id="1178516.AWR27_24690"/>
<dbReference type="Gene3D" id="2.40.160.50">
    <property type="entry name" value="membrane protein fhac: a member of the omp85/tpsb transporter family"/>
    <property type="match status" value="1"/>
</dbReference>
<evidence type="ECO:0000313" key="2">
    <source>
        <dbReference type="Proteomes" id="UP000187941"/>
    </source>
</evidence>
<evidence type="ECO:0000313" key="1">
    <source>
        <dbReference type="EMBL" id="AQG82211.1"/>
    </source>
</evidence>
<evidence type="ECO:0008006" key="3">
    <source>
        <dbReference type="Google" id="ProtNLM"/>
    </source>
</evidence>
<dbReference type="OrthoDB" id="9771071at2"/>
<dbReference type="AlphaFoldDB" id="A0A1P9X3L6"/>
<name>A0A1P9X3L6_9BACT</name>
<dbReference type="Proteomes" id="UP000187941">
    <property type="component" value="Chromosome"/>
</dbReference>
<proteinExistence type="predicted"/>
<gene>
    <name evidence="1" type="ORF">AWR27_24690</name>
</gene>
<accession>A0A1P9X3L6</accession>
<organism evidence="1 2">
    <name type="scientific">Spirosoma montaniterrae</name>
    <dbReference type="NCBI Taxonomy" id="1178516"/>
    <lineage>
        <taxon>Bacteria</taxon>
        <taxon>Pseudomonadati</taxon>
        <taxon>Bacteroidota</taxon>
        <taxon>Cytophagia</taxon>
        <taxon>Cytophagales</taxon>
        <taxon>Cytophagaceae</taxon>
        <taxon>Spirosoma</taxon>
    </lineage>
</organism>
<dbReference type="EMBL" id="CP014263">
    <property type="protein sequence ID" value="AQG82211.1"/>
    <property type="molecule type" value="Genomic_DNA"/>
</dbReference>
<reference evidence="1 2" key="1">
    <citation type="submission" date="2016-01" db="EMBL/GenBank/DDBJ databases">
        <authorList>
            <person name="Oliw E.H."/>
        </authorList>
    </citation>
    <scope>NUCLEOTIDE SEQUENCE [LARGE SCALE GENOMIC DNA]</scope>
    <source>
        <strain evidence="1 2">DY10</strain>
    </source>
</reference>
<sequence>MGLALSSAWGQQQTTPRYAQRGLGKFVYQTLNDTSSAASSRVLVFPAAGFSPETSLEIGLRVFSLYYAKGDTAVNRLSELVLYGFVTLRGQFGAQLENAIYSDKNTYYLLGRARYQQFPLLYFGIGPNTKPDNPALVNSHYFQTRQRVLRKVIENWYIGPEIDFQSLQRIEFERVDPNAFDIPLGGRGSTTLELGVAIVYDDRKNVLNVRKGAFFETAALRNVRLNNDFQFQRLLFDARFFRPLGRYNRVLGIQAIGTFMEGDVPFNNLALLGGESAMRGYYLGRYRDKNLLAAQAELRWLPFNFSKRWGGTVFGGVGTVAPTLSSLQLNQFRWAVGGGIRFLFFQKKDVYLRADLGFTREGTGLYFSLGEAF</sequence>
<dbReference type="KEGG" id="smon:AWR27_24690"/>